<dbReference type="NCBIfam" id="NF008183">
    <property type="entry name" value="PRK10933.1"/>
    <property type="match status" value="1"/>
</dbReference>
<keyword evidence="8" id="KW-1185">Reference proteome</keyword>
<sequence length="560" mass="65868">MERKWWKESIVYQVYPRSFMDSDGDGIGDLRGIISRLDYLKELGIDVIWLSPVYKSPNDDNGYDISDYRDIMDEFGTMQDWEELLDECHKRGVKLIMDLVVNHTSDEHPWFIESRSSKDNPYRDYYIWHPGKDGREPNNWESIFSGSAWQYDETTGEYYLHLFSKKQPDLNWENPKVREEIHDMMMWWLDKGIDGFRVDAITHIKKKPGFPDLPNPEGKKYVPAFEYHLNQPGIHDFLQEMKEKVLSKYDIMTVGETPGVTPEDALRYVDEQTGEFHMLFQFEHMEVDAGPGGKFDVKPWSLVELKQVMSKWQKGLQGRGWNSLYFENHDQPRSVSRFGNDREYHAESAKMLATCLHMMQGTPYVYQGQEIGMTNVQFDSIDEYKDVEILNFYRESLKDGKEPDELMRAIWNKGRDNARTPMQWDTSKNAGFTTGTPWIRVNPNYVEINVKNQLEDPNSIFHYYKKLIRLRKENPIVVYGTYDLILEDHEQIFAYTRTLGNEKLLVIANFSEETPAFVLPTELTFEGKELLISNYEVDPNEDIQSIPLKPYEARVYKLKL</sequence>
<dbReference type="EMBL" id="JBHSHC010000115">
    <property type="protein sequence ID" value="MFC4769020.1"/>
    <property type="molecule type" value="Genomic_DNA"/>
</dbReference>
<evidence type="ECO:0000259" key="6">
    <source>
        <dbReference type="SMART" id="SM00642"/>
    </source>
</evidence>
<evidence type="ECO:0000256" key="4">
    <source>
        <dbReference type="ARBA" id="ARBA00036217"/>
    </source>
</evidence>
<protein>
    <recommendedName>
        <fullName evidence="5">oligo-1,6-glucosidase</fullName>
        <ecNumber evidence="5">3.2.1.10</ecNumber>
    </recommendedName>
</protein>
<reference evidence="8" key="1">
    <citation type="journal article" date="2019" name="Int. J. Syst. Evol. Microbiol.">
        <title>The Global Catalogue of Microorganisms (GCM) 10K type strain sequencing project: providing services to taxonomists for standard genome sequencing and annotation.</title>
        <authorList>
            <consortium name="The Broad Institute Genomics Platform"/>
            <consortium name="The Broad Institute Genome Sequencing Center for Infectious Disease"/>
            <person name="Wu L."/>
            <person name="Ma J."/>
        </authorList>
    </citation>
    <scope>NUCLEOTIDE SEQUENCE [LARGE SCALE GENOMIC DNA]</scope>
    <source>
        <strain evidence="8">WYCCWR 12678</strain>
    </source>
</reference>
<dbReference type="Proteomes" id="UP001596002">
    <property type="component" value="Unassembled WGS sequence"/>
</dbReference>
<dbReference type="Pfam" id="PF00128">
    <property type="entry name" value="Alpha-amylase"/>
    <property type="match status" value="1"/>
</dbReference>
<dbReference type="RefSeq" id="WP_380027064.1">
    <property type="nucleotide sequence ID" value="NZ_JBHSHC010000115.1"/>
</dbReference>
<evidence type="ECO:0000256" key="2">
    <source>
        <dbReference type="ARBA" id="ARBA00022801"/>
    </source>
</evidence>
<dbReference type="CDD" id="cd11333">
    <property type="entry name" value="AmyAc_SI_OligoGlu_DGase"/>
    <property type="match status" value="1"/>
</dbReference>
<evidence type="ECO:0000313" key="8">
    <source>
        <dbReference type="Proteomes" id="UP001596002"/>
    </source>
</evidence>
<gene>
    <name evidence="7" type="ORF">ACFO8Q_16920</name>
</gene>
<dbReference type="Gene3D" id="3.90.400.10">
    <property type="entry name" value="Oligo-1,6-glucosidase, Domain 2"/>
    <property type="match status" value="1"/>
</dbReference>
<dbReference type="SUPFAM" id="SSF51445">
    <property type="entry name" value="(Trans)glycosidases"/>
    <property type="match status" value="1"/>
</dbReference>
<dbReference type="PANTHER" id="PTHR10357:SF184">
    <property type="entry name" value="OLIGO-1,6-GLUCOSIDASE 1"/>
    <property type="match status" value="1"/>
</dbReference>
<accession>A0ABV9Q4M6</accession>
<proteinExistence type="inferred from homology"/>
<dbReference type="SMART" id="SM00642">
    <property type="entry name" value="Aamy"/>
    <property type="match status" value="1"/>
</dbReference>
<name>A0ABV9Q4M6_9BACL</name>
<dbReference type="InterPro" id="IPR013780">
    <property type="entry name" value="Glyco_hydro_b"/>
</dbReference>
<dbReference type="Gene3D" id="2.60.40.1180">
    <property type="entry name" value="Golgi alpha-mannosidase II"/>
    <property type="match status" value="1"/>
</dbReference>
<dbReference type="Gene3D" id="3.20.20.80">
    <property type="entry name" value="Glycosidases"/>
    <property type="match status" value="1"/>
</dbReference>
<dbReference type="InterPro" id="IPR045857">
    <property type="entry name" value="O16G_dom_2"/>
</dbReference>
<dbReference type="Pfam" id="PF23915">
    <property type="entry name" value="SusG_C"/>
    <property type="match status" value="1"/>
</dbReference>
<evidence type="ECO:0000313" key="7">
    <source>
        <dbReference type="EMBL" id="MFC4769020.1"/>
    </source>
</evidence>
<comment type="caution">
    <text evidence="7">The sequence shown here is derived from an EMBL/GenBank/DDBJ whole genome shotgun (WGS) entry which is preliminary data.</text>
</comment>
<keyword evidence="2" id="KW-0378">Hydrolase</keyword>
<dbReference type="EC" id="3.2.1.10" evidence="5"/>
<feature type="domain" description="Glycosyl hydrolase family 13 catalytic" evidence="6">
    <location>
        <begin position="13"/>
        <end position="419"/>
    </location>
</feature>
<dbReference type="SUPFAM" id="SSF51011">
    <property type="entry name" value="Glycosyl hydrolase domain"/>
    <property type="match status" value="1"/>
</dbReference>
<dbReference type="InterPro" id="IPR006047">
    <property type="entry name" value="GH13_cat_dom"/>
</dbReference>
<comment type="similarity">
    <text evidence="1">Belongs to the glycosyl hydrolase 13 family.</text>
</comment>
<keyword evidence="3" id="KW-0326">Glycosidase</keyword>
<dbReference type="InterPro" id="IPR017853">
    <property type="entry name" value="GH"/>
</dbReference>
<evidence type="ECO:0000256" key="3">
    <source>
        <dbReference type="ARBA" id="ARBA00023295"/>
    </source>
</evidence>
<dbReference type="PANTHER" id="PTHR10357">
    <property type="entry name" value="ALPHA-AMYLASE FAMILY MEMBER"/>
    <property type="match status" value="1"/>
</dbReference>
<evidence type="ECO:0000256" key="5">
    <source>
        <dbReference type="ARBA" id="ARBA00038939"/>
    </source>
</evidence>
<evidence type="ECO:0000256" key="1">
    <source>
        <dbReference type="ARBA" id="ARBA00008061"/>
    </source>
</evidence>
<organism evidence="7 8">
    <name type="scientific">Effusibacillus consociatus</name>
    <dbReference type="NCBI Taxonomy" id="1117041"/>
    <lineage>
        <taxon>Bacteria</taxon>
        <taxon>Bacillati</taxon>
        <taxon>Bacillota</taxon>
        <taxon>Bacilli</taxon>
        <taxon>Bacillales</taxon>
        <taxon>Alicyclobacillaceae</taxon>
        <taxon>Effusibacillus</taxon>
    </lineage>
</organism>
<dbReference type="InterPro" id="IPR056300">
    <property type="entry name" value="SusG-like_C"/>
</dbReference>
<comment type="catalytic activity">
    <reaction evidence="4">
        <text>Hydrolysis of (1-&gt;6)-alpha-D-glucosidic linkages in some oligosaccharides produced from starch and glycogen by alpha-amylase, and in isomaltose.</text>
        <dbReference type="EC" id="3.2.1.10"/>
    </reaction>
</comment>